<dbReference type="PANTHER" id="PTHR43283">
    <property type="entry name" value="BETA-LACTAMASE-RELATED"/>
    <property type="match status" value="1"/>
</dbReference>
<dbReference type="Gene3D" id="3.40.710.10">
    <property type="entry name" value="DD-peptidase/beta-lactamase superfamily"/>
    <property type="match status" value="1"/>
</dbReference>
<dbReference type="InterPro" id="IPR012338">
    <property type="entry name" value="Beta-lactam/transpept-like"/>
</dbReference>
<protein>
    <recommendedName>
        <fullName evidence="2">Beta-lactamase-related domain-containing protein</fullName>
    </recommendedName>
</protein>
<name>A0ABQ6Q7B5_9GAMM</name>
<dbReference type="Pfam" id="PF00144">
    <property type="entry name" value="Beta-lactamase"/>
    <property type="match status" value="1"/>
</dbReference>
<dbReference type="SUPFAM" id="SSF56601">
    <property type="entry name" value="beta-lactamase/transpeptidase-like"/>
    <property type="match status" value="1"/>
</dbReference>
<dbReference type="InterPro" id="IPR050789">
    <property type="entry name" value="Diverse_Enzym_Activities"/>
</dbReference>
<sequence length="399" mass="43232">MPRSCWLSCALALVFGIAGPSQAATRADALAAIERNARAAHSDAVLVMHERETLLELKPAAGQESVHLMSATKSVVALAIALLLDEGKLASIDTPVSRIYPEWKQGRKSAITVRMLLDHTSGLQNVANAGEELEGAPDLVKLALAAELSDDPGNVFSYNNKATNLLPGIVERLAGEPVDAYLDARLFKPLGIAHYTWMKDEAGTPLGMAGLSLRAADLAAIGQLLLDGGVAPDGRRLLSEQSVALMTTESARAPDVGLLWWRIPAWERYQLKPRLRDLLVKRGVDDDVQRALQASAGRVFESRSALVAFLANQLGADWSQRYGSQISARGLKLADLYDISRGPVVGFAANGYLGQYLMIVPEQRVVAVRLVHRRETHSAPQDDYPSFFADVLQLARTLQ</sequence>
<evidence type="ECO:0000256" key="1">
    <source>
        <dbReference type="SAM" id="SignalP"/>
    </source>
</evidence>
<dbReference type="PANTHER" id="PTHR43283:SF7">
    <property type="entry name" value="BETA-LACTAMASE-RELATED DOMAIN-CONTAINING PROTEIN"/>
    <property type="match status" value="1"/>
</dbReference>
<organism evidence="3 4">
    <name type="scientific">Stenotrophomonas sepilia</name>
    <dbReference type="NCBI Taxonomy" id="2860290"/>
    <lineage>
        <taxon>Bacteria</taxon>
        <taxon>Pseudomonadati</taxon>
        <taxon>Pseudomonadota</taxon>
        <taxon>Gammaproteobacteria</taxon>
        <taxon>Lysobacterales</taxon>
        <taxon>Lysobacteraceae</taxon>
        <taxon>Stenotrophomonas</taxon>
        <taxon>Stenotrophomonas maltophilia group</taxon>
    </lineage>
</organism>
<evidence type="ECO:0000259" key="2">
    <source>
        <dbReference type="Pfam" id="PF00144"/>
    </source>
</evidence>
<gene>
    <name evidence="3" type="ORF">STENOSP10_01950</name>
</gene>
<dbReference type="Proteomes" id="UP001306668">
    <property type="component" value="Unassembled WGS sequence"/>
</dbReference>
<dbReference type="InterPro" id="IPR001466">
    <property type="entry name" value="Beta-lactam-related"/>
</dbReference>
<feature type="domain" description="Beta-lactamase-related" evidence="2">
    <location>
        <begin position="32"/>
        <end position="254"/>
    </location>
</feature>
<feature type="signal peptide" evidence="1">
    <location>
        <begin position="1"/>
        <end position="23"/>
    </location>
</feature>
<keyword evidence="1" id="KW-0732">Signal</keyword>
<evidence type="ECO:0000313" key="4">
    <source>
        <dbReference type="Proteomes" id="UP001306668"/>
    </source>
</evidence>
<comment type="caution">
    <text evidence="3">The sequence shown here is derived from an EMBL/GenBank/DDBJ whole genome shotgun (WGS) entry which is preliminary data.</text>
</comment>
<feature type="chain" id="PRO_5045323253" description="Beta-lactamase-related domain-containing protein" evidence="1">
    <location>
        <begin position="24"/>
        <end position="399"/>
    </location>
</feature>
<dbReference type="EMBL" id="BTRJ01000001">
    <property type="protein sequence ID" value="GMR25976.1"/>
    <property type="molecule type" value="Genomic_DNA"/>
</dbReference>
<proteinExistence type="predicted"/>
<keyword evidence="4" id="KW-1185">Reference proteome</keyword>
<accession>A0ABQ6Q7B5</accession>
<reference evidence="4" key="1">
    <citation type="submission" date="2023-07" db="EMBL/GenBank/DDBJ databases">
        <title>Genome sequence of Stenotrophomonas sp. Alg010 isolated from Sargassum waste.</title>
        <authorList>
            <person name="Mohapatra"/>
            <person name="B.R."/>
        </authorList>
    </citation>
    <scope>NUCLEOTIDE SEQUENCE [LARGE SCALE GENOMIC DNA]</scope>
    <source>
        <strain evidence="4">Alg010</strain>
    </source>
</reference>
<evidence type="ECO:0000313" key="3">
    <source>
        <dbReference type="EMBL" id="GMR25976.1"/>
    </source>
</evidence>